<dbReference type="AlphaFoldDB" id="A0A1I2KJP1"/>
<dbReference type="InterPro" id="IPR025334">
    <property type="entry name" value="DUF4240"/>
</dbReference>
<sequence length="284" mass="31028">MEIHEFWRIVDQARDDSGVTAGPFDEAEVAEALVARLMMLSPNEILGFDDLLGEVIGQLDNPRVALACQLITGFLSDDLFSSFRAGLVGLGRHTVEQIIADPDCLAEHPVVIDIAAGRCERKSLDGESLLFAASSAYARISDGDEDAFWHAVDARREAMGSGGLVRPAGESGADDAEPVREGLPRLSALLPPGHWASESQPARPAPQADPDERCPLCGGALRAHSVESSSRREDGTFLTREFRRCLDCSRVVERFKHADSWDGWRESDPVELDHLVGIRFLLNQ</sequence>
<dbReference type="STRING" id="35752.SAMN05421541_116154"/>
<dbReference type="Pfam" id="PF14024">
    <property type="entry name" value="DUF4240"/>
    <property type="match status" value="1"/>
</dbReference>
<dbReference type="RefSeq" id="WP_143134055.1">
    <property type="nucleotide sequence ID" value="NZ_BOMT01000086.1"/>
</dbReference>
<gene>
    <name evidence="3" type="ORF">SAMN05421541_116154</name>
</gene>
<organism evidence="3 4">
    <name type="scientific">Actinoplanes philippinensis</name>
    <dbReference type="NCBI Taxonomy" id="35752"/>
    <lineage>
        <taxon>Bacteria</taxon>
        <taxon>Bacillati</taxon>
        <taxon>Actinomycetota</taxon>
        <taxon>Actinomycetes</taxon>
        <taxon>Micromonosporales</taxon>
        <taxon>Micromonosporaceae</taxon>
        <taxon>Actinoplanes</taxon>
    </lineage>
</organism>
<accession>A0A1I2KJP1</accession>
<proteinExistence type="predicted"/>
<dbReference type="Proteomes" id="UP000199645">
    <property type="component" value="Unassembled WGS sequence"/>
</dbReference>
<dbReference type="OrthoDB" id="6200718at2"/>
<evidence type="ECO:0000259" key="2">
    <source>
        <dbReference type="Pfam" id="PF14024"/>
    </source>
</evidence>
<keyword evidence="4" id="KW-1185">Reference proteome</keyword>
<evidence type="ECO:0000256" key="1">
    <source>
        <dbReference type="SAM" id="MobiDB-lite"/>
    </source>
</evidence>
<evidence type="ECO:0000313" key="4">
    <source>
        <dbReference type="Proteomes" id="UP000199645"/>
    </source>
</evidence>
<name>A0A1I2KJP1_9ACTN</name>
<dbReference type="EMBL" id="FONV01000016">
    <property type="protein sequence ID" value="SFF65146.1"/>
    <property type="molecule type" value="Genomic_DNA"/>
</dbReference>
<feature type="domain" description="DUF4240" evidence="2">
    <location>
        <begin position="1"/>
        <end position="139"/>
    </location>
</feature>
<reference evidence="3 4" key="1">
    <citation type="submission" date="2016-10" db="EMBL/GenBank/DDBJ databases">
        <authorList>
            <person name="de Groot N.N."/>
        </authorList>
    </citation>
    <scope>NUCLEOTIDE SEQUENCE [LARGE SCALE GENOMIC DNA]</scope>
    <source>
        <strain evidence="3 4">DSM 43019</strain>
    </source>
</reference>
<feature type="region of interest" description="Disordered" evidence="1">
    <location>
        <begin position="190"/>
        <end position="212"/>
    </location>
</feature>
<protein>
    <recommendedName>
        <fullName evidence="2">DUF4240 domain-containing protein</fullName>
    </recommendedName>
</protein>
<evidence type="ECO:0000313" key="3">
    <source>
        <dbReference type="EMBL" id="SFF65146.1"/>
    </source>
</evidence>